<feature type="compositionally biased region" description="Low complexity" evidence="1">
    <location>
        <begin position="55"/>
        <end position="71"/>
    </location>
</feature>
<evidence type="ECO:0000256" key="1">
    <source>
        <dbReference type="SAM" id="MobiDB-lite"/>
    </source>
</evidence>
<organism evidence="2 3">
    <name type="scientific">Ridgeia piscesae</name>
    <name type="common">Tubeworm</name>
    <dbReference type="NCBI Taxonomy" id="27915"/>
    <lineage>
        <taxon>Eukaryota</taxon>
        <taxon>Metazoa</taxon>
        <taxon>Spiralia</taxon>
        <taxon>Lophotrochozoa</taxon>
        <taxon>Annelida</taxon>
        <taxon>Polychaeta</taxon>
        <taxon>Sedentaria</taxon>
        <taxon>Canalipalpata</taxon>
        <taxon>Sabellida</taxon>
        <taxon>Siboglinidae</taxon>
        <taxon>Ridgeia</taxon>
    </lineage>
</organism>
<keyword evidence="3" id="KW-1185">Reference proteome</keyword>
<protein>
    <submittedName>
        <fullName evidence="2">Uncharacterized protein</fullName>
    </submittedName>
</protein>
<dbReference type="AlphaFoldDB" id="A0AAD9PER5"/>
<reference evidence="2" key="1">
    <citation type="journal article" date="2023" name="Mol. Biol. Evol.">
        <title>Third-Generation Sequencing Reveals the Adaptive Role of the Epigenome in Three Deep-Sea Polychaetes.</title>
        <authorList>
            <person name="Perez M."/>
            <person name="Aroh O."/>
            <person name="Sun Y."/>
            <person name="Lan Y."/>
            <person name="Juniper S.K."/>
            <person name="Young C.R."/>
            <person name="Angers B."/>
            <person name="Qian P.Y."/>
        </authorList>
    </citation>
    <scope>NUCLEOTIDE SEQUENCE</scope>
    <source>
        <strain evidence="2">R07B-5</strain>
    </source>
</reference>
<evidence type="ECO:0000313" key="2">
    <source>
        <dbReference type="EMBL" id="KAK2193428.1"/>
    </source>
</evidence>
<comment type="caution">
    <text evidence="2">The sequence shown here is derived from an EMBL/GenBank/DDBJ whole genome shotgun (WGS) entry which is preliminary data.</text>
</comment>
<accession>A0AAD9PER5</accession>
<dbReference type="EMBL" id="JAODUO010000013">
    <property type="protein sequence ID" value="KAK2193428.1"/>
    <property type="molecule type" value="Genomic_DNA"/>
</dbReference>
<dbReference type="Proteomes" id="UP001209878">
    <property type="component" value="Unassembled WGS sequence"/>
</dbReference>
<name>A0AAD9PER5_RIDPI</name>
<proteinExistence type="predicted"/>
<sequence>MRHTCFLTASPMSCLFSSEPSPQLSTLSHRRHLEMHLKLSQRKWVDSGQEISSQILGSSSELSPQSLSPSQRHSREIQICGTQTA</sequence>
<gene>
    <name evidence="2" type="ORF">NP493_13g10000</name>
</gene>
<evidence type="ECO:0000313" key="3">
    <source>
        <dbReference type="Proteomes" id="UP001209878"/>
    </source>
</evidence>
<feature type="region of interest" description="Disordered" evidence="1">
    <location>
        <begin position="55"/>
        <end position="85"/>
    </location>
</feature>